<accession>A0A1D8B2Y8</accession>
<sequence length="157" mass="17572">MSIFVDEPVEGENDFDRVETDVVVDATVEKAWALVSEPGWWVNDGPLGDHDVTRGDDGVYRVNDPEAGQWLIEKADEDPMDVVAYRWYPLADDELPDGRTTRVEISLSEERGGVAIHVEESGLSSVSDDEDVVRQAWEDEAGMWDQVLTAAKEYLES</sequence>
<evidence type="ECO:0000313" key="2">
    <source>
        <dbReference type="Proteomes" id="UP000095214"/>
    </source>
</evidence>
<protein>
    <submittedName>
        <fullName evidence="1">Toxin</fullName>
    </submittedName>
</protein>
<dbReference type="EMBL" id="CP017298">
    <property type="protein sequence ID" value="AOS47492.1"/>
    <property type="molecule type" value="Genomic_DNA"/>
</dbReference>
<keyword evidence="2" id="KW-1185">Reference proteome</keyword>
<dbReference type="InterPro" id="IPR023393">
    <property type="entry name" value="START-like_dom_sf"/>
</dbReference>
<dbReference type="Proteomes" id="UP000095214">
    <property type="component" value="Chromosome"/>
</dbReference>
<organism evidence="1 2">
    <name type="scientific">Pauljensenia hongkongensis</name>
    <dbReference type="NCBI Taxonomy" id="178339"/>
    <lineage>
        <taxon>Bacteria</taxon>
        <taxon>Bacillati</taxon>
        <taxon>Actinomycetota</taxon>
        <taxon>Actinomycetes</taxon>
        <taxon>Actinomycetales</taxon>
        <taxon>Actinomycetaceae</taxon>
        <taxon>Pauljensenia</taxon>
    </lineage>
</organism>
<dbReference type="SUPFAM" id="SSF55961">
    <property type="entry name" value="Bet v1-like"/>
    <property type="match status" value="1"/>
</dbReference>
<dbReference type="STRING" id="178339.BH719_06225"/>
<name>A0A1D8B2Y8_9ACTO</name>
<dbReference type="RefSeq" id="WP_009743959.1">
    <property type="nucleotide sequence ID" value="NZ_CP017298.1"/>
</dbReference>
<evidence type="ECO:0000313" key="1">
    <source>
        <dbReference type="EMBL" id="AOS47492.1"/>
    </source>
</evidence>
<proteinExistence type="predicted"/>
<dbReference type="OrthoDB" id="8117292at2"/>
<dbReference type="Gene3D" id="3.30.530.20">
    <property type="match status" value="1"/>
</dbReference>
<reference evidence="1 2" key="1">
    <citation type="submission" date="2016-09" db="EMBL/GenBank/DDBJ databases">
        <title>Complete genome sequence of Actinomyces hongkongensis HKU8.</title>
        <authorList>
            <person name="Gao Y.-X."/>
            <person name="Zhou Y.-Y."/>
            <person name="Xie Y."/>
            <person name="Wang M."/>
            <person name="Wang S.-J."/>
            <person name="Shen S.-G."/>
        </authorList>
    </citation>
    <scope>NUCLEOTIDE SEQUENCE [LARGE SCALE GENOMIC DNA]</scope>
    <source>
        <strain evidence="1 2">HKU8</strain>
    </source>
</reference>
<dbReference type="AlphaFoldDB" id="A0A1D8B2Y8"/>
<dbReference type="KEGG" id="phon:BH719_06225"/>
<gene>
    <name evidence="1" type="ORF">BH719_06225</name>
</gene>